<accession>A0A380A4G0</accession>
<evidence type="ECO:0000259" key="5">
    <source>
        <dbReference type="SMART" id="SM00945"/>
    </source>
</evidence>
<dbReference type="PANTHER" id="PTHR38106:SF1">
    <property type="entry name" value="RNA CHAPERONE PROQ"/>
    <property type="match status" value="1"/>
</dbReference>
<dbReference type="PANTHER" id="PTHR38106">
    <property type="entry name" value="RNA CHAPERONE PROQ"/>
    <property type="match status" value="1"/>
</dbReference>
<reference evidence="6 7" key="1">
    <citation type="submission" date="2018-06" db="EMBL/GenBank/DDBJ databases">
        <authorList>
            <consortium name="Pathogen Informatics"/>
            <person name="Doyle S."/>
        </authorList>
    </citation>
    <scope>NUCLEOTIDE SEQUENCE [LARGE SCALE GENOMIC DNA]</scope>
    <source>
        <strain evidence="6 7">NCTC11544</strain>
    </source>
</reference>
<dbReference type="Proteomes" id="UP000255529">
    <property type="component" value="Unassembled WGS sequence"/>
</dbReference>
<evidence type="ECO:0000313" key="6">
    <source>
        <dbReference type="EMBL" id="SUI73899.1"/>
    </source>
</evidence>
<dbReference type="SUPFAM" id="SSF48657">
    <property type="entry name" value="FinO-like"/>
    <property type="match status" value="1"/>
</dbReference>
<protein>
    <submittedName>
        <fullName evidence="6">ProP effector</fullName>
    </submittedName>
</protein>
<keyword evidence="1" id="KW-0963">Cytoplasm</keyword>
<proteinExistence type="predicted"/>
<dbReference type="RefSeq" id="WP_242507634.1">
    <property type="nucleotide sequence ID" value="NZ_CAMKUF010000007.1"/>
</dbReference>
<evidence type="ECO:0000256" key="4">
    <source>
        <dbReference type="SAM" id="MobiDB-lite"/>
    </source>
</evidence>
<dbReference type="EMBL" id="UGYN01000002">
    <property type="protein sequence ID" value="SUI73899.1"/>
    <property type="molecule type" value="Genomic_DNA"/>
</dbReference>
<sequence>MNTSQEQLKQVKQQMRQQGEPAPSVTKPTQRTATPTKTVLRPTAAAGQVKKSQHGAGGWKSPHIQRAQIYYPQVFNRREVKPVKVGINDDMQANAATRQLPLTAKHIAWALASLTQTPCYLRAIAAGGQRYDLHGQPCGEVTPEQQENARVLLAGLKSTSKKKRAAQQAQSVDE</sequence>
<dbReference type="GO" id="GO:0005829">
    <property type="term" value="C:cytosol"/>
    <property type="evidence" value="ECO:0007669"/>
    <property type="project" value="TreeGrafter"/>
</dbReference>
<feature type="domain" description="ProQ/FinO" evidence="5">
    <location>
        <begin position="59"/>
        <end position="169"/>
    </location>
</feature>
<feature type="compositionally biased region" description="Low complexity" evidence="4">
    <location>
        <begin position="1"/>
        <end position="18"/>
    </location>
</feature>
<gene>
    <name evidence="6" type="primary">proQ_1</name>
    <name evidence="6" type="ORF">NCTC11544_03411</name>
</gene>
<name>A0A380A4G0_9GAMM</name>
<dbReference type="GO" id="GO:0010608">
    <property type="term" value="P:post-transcriptional regulation of gene expression"/>
    <property type="evidence" value="ECO:0007669"/>
    <property type="project" value="InterPro"/>
</dbReference>
<dbReference type="InterPro" id="IPR016103">
    <property type="entry name" value="ProQ/FinO"/>
</dbReference>
<keyword evidence="2" id="KW-0694">RNA-binding</keyword>
<dbReference type="Pfam" id="PF04352">
    <property type="entry name" value="ProQ"/>
    <property type="match status" value="1"/>
</dbReference>
<evidence type="ECO:0000313" key="7">
    <source>
        <dbReference type="Proteomes" id="UP000255529"/>
    </source>
</evidence>
<dbReference type="GO" id="GO:0034057">
    <property type="term" value="F:RNA strand-exchange activity"/>
    <property type="evidence" value="ECO:0007669"/>
    <property type="project" value="InterPro"/>
</dbReference>
<dbReference type="AlphaFoldDB" id="A0A380A4G0"/>
<organism evidence="6 7">
    <name type="scientific">Serratia quinivorans</name>
    <dbReference type="NCBI Taxonomy" id="137545"/>
    <lineage>
        <taxon>Bacteria</taxon>
        <taxon>Pseudomonadati</taxon>
        <taxon>Pseudomonadota</taxon>
        <taxon>Gammaproteobacteria</taxon>
        <taxon>Enterobacterales</taxon>
        <taxon>Yersiniaceae</taxon>
        <taxon>Serratia</taxon>
    </lineage>
</organism>
<evidence type="ECO:0000256" key="3">
    <source>
        <dbReference type="ARBA" id="ARBA00023186"/>
    </source>
</evidence>
<feature type="region of interest" description="Disordered" evidence="4">
    <location>
        <begin position="1"/>
        <end position="38"/>
    </location>
</feature>
<dbReference type="Gene3D" id="1.10.1710.10">
    <property type="entry name" value="ProQ/FinO domain"/>
    <property type="match status" value="1"/>
</dbReference>
<dbReference type="InterPro" id="IPR023529">
    <property type="entry name" value="ProQ"/>
</dbReference>
<keyword evidence="3" id="KW-0143">Chaperone</keyword>
<evidence type="ECO:0000256" key="2">
    <source>
        <dbReference type="ARBA" id="ARBA00022884"/>
    </source>
</evidence>
<feature type="compositionally biased region" description="Polar residues" evidence="4">
    <location>
        <begin position="26"/>
        <end position="37"/>
    </location>
</feature>
<evidence type="ECO:0000256" key="1">
    <source>
        <dbReference type="ARBA" id="ARBA00022490"/>
    </source>
</evidence>
<dbReference type="InterPro" id="IPR036442">
    <property type="entry name" value="ProQ/FinO_sf"/>
</dbReference>
<dbReference type="GO" id="GO:0033592">
    <property type="term" value="F:RNA strand annealing activity"/>
    <property type="evidence" value="ECO:0007669"/>
    <property type="project" value="InterPro"/>
</dbReference>
<dbReference type="SMART" id="SM00945">
    <property type="entry name" value="ProQ"/>
    <property type="match status" value="1"/>
</dbReference>